<name>A0B9N4_METTP</name>
<dbReference type="RefSeq" id="WP_011696786.1">
    <property type="nucleotide sequence ID" value="NC_008553.1"/>
</dbReference>
<reference evidence="3 4" key="1">
    <citation type="submission" date="2006-10" db="EMBL/GenBank/DDBJ databases">
        <title>Complete sequence of Methanosaeta thermophila PT.</title>
        <authorList>
            <consortium name="US DOE Joint Genome Institute"/>
            <person name="Copeland A."/>
            <person name="Lucas S."/>
            <person name="Lapidus A."/>
            <person name="Barry K."/>
            <person name="Detter J.C."/>
            <person name="Glavina del Rio T."/>
            <person name="Hammon N."/>
            <person name="Israni S."/>
            <person name="Pitluck S."/>
            <person name="Chain P."/>
            <person name="Malfatti S."/>
            <person name="Shin M."/>
            <person name="Vergez L."/>
            <person name="Schmutz J."/>
            <person name="Larimer F."/>
            <person name="Land M."/>
            <person name="Hauser L."/>
            <person name="Kyrpides N."/>
            <person name="Kim E."/>
            <person name="Smith K.S."/>
            <person name="Ingram-Smith C."/>
            <person name="Richardson P."/>
        </authorList>
    </citation>
    <scope>NUCLEOTIDE SEQUENCE [LARGE SCALE GENOMIC DNA]</scope>
    <source>
        <strain evidence="4">DSM 6194 / JCM 14653 / NBRC 101360 / PT</strain>
    </source>
</reference>
<dbReference type="OrthoDB" id="133985at2157"/>
<protein>
    <recommendedName>
        <fullName evidence="2">ATP-grasp domain-containing protein</fullName>
    </recommendedName>
</protein>
<keyword evidence="4" id="KW-1185">Reference proteome</keyword>
<dbReference type="SUPFAM" id="SSF56059">
    <property type="entry name" value="Glutathione synthetase ATP-binding domain-like"/>
    <property type="match status" value="1"/>
</dbReference>
<dbReference type="Gene3D" id="2.30.36.100">
    <property type="match status" value="1"/>
</dbReference>
<proteinExistence type="predicted"/>
<evidence type="ECO:0000259" key="2">
    <source>
        <dbReference type="PROSITE" id="PS50975"/>
    </source>
</evidence>
<dbReference type="Pfam" id="PF02655">
    <property type="entry name" value="ATP-grasp_3"/>
    <property type="match status" value="1"/>
</dbReference>
<organism evidence="3 4">
    <name type="scientific">Methanothrix thermoacetophila (strain DSM 6194 / JCM 14653 / NBRC 101360 / PT)</name>
    <name type="common">Methanosaeta thermophila</name>
    <dbReference type="NCBI Taxonomy" id="349307"/>
    <lineage>
        <taxon>Archaea</taxon>
        <taxon>Methanobacteriati</taxon>
        <taxon>Methanobacteriota</taxon>
        <taxon>Stenosarchaea group</taxon>
        <taxon>Methanomicrobia</taxon>
        <taxon>Methanotrichales</taxon>
        <taxon>Methanotrichaceae</taxon>
        <taxon>Methanothrix</taxon>
    </lineage>
</organism>
<evidence type="ECO:0000313" key="4">
    <source>
        <dbReference type="Proteomes" id="UP000000674"/>
    </source>
</evidence>
<accession>A0B9N4</accession>
<dbReference type="InterPro" id="IPR011761">
    <property type="entry name" value="ATP-grasp"/>
</dbReference>
<dbReference type="STRING" id="349307.Mthe_1641"/>
<sequence length="299" mass="32008">MKILIAEYAVATGLGGTYKTEGRAMLSTIARSFVRCGHRVVYPTSGPVVDAGVPVLLEGGDLKGFLSSVDADAGLIVAPDPLAPDLIEAVESRMVNLGSGREVARLCADKLECTLTLKRAGVPVADIVETPECECNVYVVKPRFGCGSEGVVISSFPNAPEGCIATRYVEGVHLSASFIRGRDRFLPLTINGQIIEMKGSRFGYAGSQVPYRSPRAREIWDVVRRAAEALGLKGYAGIDLIVGDLPRIVDVNARLTTSIVGCARVVRWELADLILRASFGGLPESVEVDGEITFRLDEL</sequence>
<gene>
    <name evidence="3" type="ordered locus">Mthe_1641</name>
</gene>
<dbReference type="EMBL" id="CP000477">
    <property type="protein sequence ID" value="ABK15408.1"/>
    <property type="molecule type" value="Genomic_DNA"/>
</dbReference>
<evidence type="ECO:0000313" key="3">
    <source>
        <dbReference type="EMBL" id="ABK15408.1"/>
    </source>
</evidence>
<dbReference type="PIRSF" id="PIRSF016766">
    <property type="entry name" value="UCP016766_ATPgrasp"/>
    <property type="match status" value="1"/>
</dbReference>
<dbReference type="InterPro" id="IPR003806">
    <property type="entry name" value="ATP-grasp_PylC-type"/>
</dbReference>
<feature type="domain" description="ATP-grasp" evidence="2">
    <location>
        <begin position="217"/>
        <end position="279"/>
    </location>
</feature>
<dbReference type="PROSITE" id="PS50975">
    <property type="entry name" value="ATP_GRASP"/>
    <property type="match status" value="1"/>
</dbReference>
<dbReference type="HOGENOM" id="CLU_059501_1_0_2"/>
<dbReference type="Gene3D" id="3.30.470.20">
    <property type="entry name" value="ATP-grasp fold, B domain"/>
    <property type="match status" value="1"/>
</dbReference>
<keyword evidence="1" id="KW-0067">ATP-binding</keyword>
<dbReference type="GO" id="GO:0005524">
    <property type="term" value="F:ATP binding"/>
    <property type="evidence" value="ECO:0007669"/>
    <property type="project" value="UniProtKB-UniRule"/>
</dbReference>
<dbReference type="InterPro" id="IPR024710">
    <property type="entry name" value="MfnD"/>
</dbReference>
<dbReference type="Proteomes" id="UP000000674">
    <property type="component" value="Chromosome"/>
</dbReference>
<dbReference type="GeneID" id="4462513"/>
<keyword evidence="1" id="KW-0547">Nucleotide-binding</keyword>
<dbReference type="KEGG" id="mtp:Mthe_1641"/>
<dbReference type="AlphaFoldDB" id="A0B9N4"/>
<evidence type="ECO:0000256" key="1">
    <source>
        <dbReference type="PROSITE-ProRule" id="PRU00409"/>
    </source>
</evidence>
<dbReference type="GO" id="GO:0046872">
    <property type="term" value="F:metal ion binding"/>
    <property type="evidence" value="ECO:0007669"/>
    <property type="project" value="InterPro"/>
</dbReference>